<accession>A0A9Q0QZ46</accession>
<dbReference type="AlphaFoldDB" id="A0A9Q0QZ46"/>
<comment type="caution">
    <text evidence="1">The sequence shown here is derived from an EMBL/GenBank/DDBJ whole genome shotgun (WGS) entry which is preliminary data.</text>
</comment>
<name>A0A9Q0QZ46_9MAGN</name>
<dbReference type="EMBL" id="JAMYWD010000003">
    <property type="protein sequence ID" value="KAJ4976995.1"/>
    <property type="molecule type" value="Genomic_DNA"/>
</dbReference>
<proteinExistence type="predicted"/>
<gene>
    <name evidence="1" type="ORF">NE237_002101</name>
</gene>
<sequence length="306" mass="33299">MTEEKRTQEYEKTFFELAHSANMFEVKMKTATWKVQELEDSIPGAVGDASQLTLLGTEDKAIEVLIEGDGTALTLIPSETEIAHESDIVETQKETGEAGRVFEIPPTEVVPIGAAMMSLVTIERSRTSAVWLGSGSGDSGTFTMGLPSAAMCMVGSLEVRWMMLEVPIQKSEPVMFVGRWKPSRFALRRSTMVGGGDLRSLYLGCRQGSGQEEECLDVFLFAAIHAISHVGVCQTVAESILGSSGEQVVGSVVVVADQSVDLVASGHDMMAIGLGLSYGGSMNPLDLRYTQKMETYRRWFKVKRLV</sequence>
<evidence type="ECO:0000313" key="2">
    <source>
        <dbReference type="Proteomes" id="UP001141806"/>
    </source>
</evidence>
<dbReference type="Proteomes" id="UP001141806">
    <property type="component" value="Unassembled WGS sequence"/>
</dbReference>
<protein>
    <submittedName>
        <fullName evidence="1">Uncharacterized protein</fullName>
    </submittedName>
</protein>
<reference evidence="1" key="1">
    <citation type="journal article" date="2023" name="Plant J.">
        <title>The genome of the king protea, Protea cynaroides.</title>
        <authorList>
            <person name="Chang J."/>
            <person name="Duong T.A."/>
            <person name="Schoeman C."/>
            <person name="Ma X."/>
            <person name="Roodt D."/>
            <person name="Barker N."/>
            <person name="Li Z."/>
            <person name="Van de Peer Y."/>
            <person name="Mizrachi E."/>
        </authorList>
    </citation>
    <scope>NUCLEOTIDE SEQUENCE</scope>
    <source>
        <tissue evidence="1">Young leaves</tissue>
    </source>
</reference>
<organism evidence="1 2">
    <name type="scientific">Protea cynaroides</name>
    <dbReference type="NCBI Taxonomy" id="273540"/>
    <lineage>
        <taxon>Eukaryota</taxon>
        <taxon>Viridiplantae</taxon>
        <taxon>Streptophyta</taxon>
        <taxon>Embryophyta</taxon>
        <taxon>Tracheophyta</taxon>
        <taxon>Spermatophyta</taxon>
        <taxon>Magnoliopsida</taxon>
        <taxon>Proteales</taxon>
        <taxon>Proteaceae</taxon>
        <taxon>Protea</taxon>
    </lineage>
</organism>
<evidence type="ECO:0000313" key="1">
    <source>
        <dbReference type="EMBL" id="KAJ4976995.1"/>
    </source>
</evidence>
<keyword evidence="2" id="KW-1185">Reference proteome</keyword>